<reference evidence="4 5" key="1">
    <citation type="journal article" date="2015" name="Genome Announc.">
        <title>Expanding the biotechnology potential of lactobacilli through comparative genomics of 213 strains and associated genera.</title>
        <authorList>
            <person name="Sun Z."/>
            <person name="Harris H.M."/>
            <person name="McCann A."/>
            <person name="Guo C."/>
            <person name="Argimon S."/>
            <person name="Zhang W."/>
            <person name="Yang X."/>
            <person name="Jeffery I.B."/>
            <person name="Cooney J.C."/>
            <person name="Kagawa T.F."/>
            <person name="Liu W."/>
            <person name="Song Y."/>
            <person name="Salvetti E."/>
            <person name="Wrobel A."/>
            <person name="Rasinkangas P."/>
            <person name="Parkhill J."/>
            <person name="Rea M.C."/>
            <person name="O'Sullivan O."/>
            <person name="Ritari J."/>
            <person name="Douillard F.P."/>
            <person name="Paul Ross R."/>
            <person name="Yang R."/>
            <person name="Briner A.E."/>
            <person name="Felis G.E."/>
            <person name="de Vos W.M."/>
            <person name="Barrangou R."/>
            <person name="Klaenhammer T.R."/>
            <person name="Caufield P.W."/>
            <person name="Cui Y."/>
            <person name="Zhang H."/>
            <person name="O'Toole P.W."/>
        </authorList>
    </citation>
    <scope>NUCLEOTIDE SEQUENCE [LARGE SCALE GENOMIC DNA]</scope>
    <source>
        <strain evidence="2 5">ATCC BAA-66</strain>
        <strain evidence="3 4">DSM 13344</strain>
    </source>
</reference>
<sequence>MRRTALSLISFALVLFILIWSGRFSASATILMLSGFAALIVALILLIANHYKKYSR</sequence>
<comment type="caution">
    <text evidence="3">The sequence shown here is derived from an EMBL/GenBank/DDBJ whole genome shotgun (WGS) entry which is preliminary data.</text>
</comment>
<evidence type="ECO:0000256" key="1">
    <source>
        <dbReference type="SAM" id="Phobius"/>
    </source>
</evidence>
<dbReference type="Proteomes" id="UP000051645">
    <property type="component" value="Unassembled WGS sequence"/>
</dbReference>
<evidence type="ECO:0000313" key="4">
    <source>
        <dbReference type="Proteomes" id="UP000051645"/>
    </source>
</evidence>
<name>A0A0R2FX30_9LACO</name>
<feature type="transmembrane region" description="Helical" evidence="1">
    <location>
        <begin position="31"/>
        <end position="51"/>
    </location>
</feature>
<dbReference type="AlphaFoldDB" id="A0A0R2FX30"/>
<keyword evidence="1" id="KW-0472">Membrane</keyword>
<dbReference type="PATRIC" id="fig|81857.3.peg.1638"/>
<keyword evidence="4" id="KW-1185">Reference proteome</keyword>
<keyword evidence="1" id="KW-1133">Transmembrane helix</keyword>
<dbReference type="RefSeq" id="WP_156404256.1">
    <property type="nucleotide sequence ID" value="NZ_JQAT01000004.1"/>
</dbReference>
<evidence type="ECO:0000313" key="2">
    <source>
        <dbReference type="EMBL" id="KRN28175.1"/>
    </source>
</evidence>
<dbReference type="STRING" id="81857.IV38_GL001627"/>
<evidence type="ECO:0000313" key="5">
    <source>
        <dbReference type="Proteomes" id="UP000051751"/>
    </source>
</evidence>
<evidence type="ECO:0000313" key="3">
    <source>
        <dbReference type="EMBL" id="KRN30949.1"/>
    </source>
</evidence>
<gene>
    <name evidence="2" type="ORF">IV38_GL001627</name>
    <name evidence="3" type="ORF">IV40_GL001588</name>
</gene>
<dbReference type="EMBL" id="JQAZ01000005">
    <property type="protein sequence ID" value="KRN30949.1"/>
    <property type="molecule type" value="Genomic_DNA"/>
</dbReference>
<organism evidence="3 4">
    <name type="scientific">Lactobacillus selangorensis</name>
    <dbReference type="NCBI Taxonomy" id="81857"/>
    <lineage>
        <taxon>Bacteria</taxon>
        <taxon>Bacillati</taxon>
        <taxon>Bacillota</taxon>
        <taxon>Bacilli</taxon>
        <taxon>Lactobacillales</taxon>
        <taxon>Lactobacillaceae</taxon>
        <taxon>Lactobacillus</taxon>
    </lineage>
</organism>
<accession>A0A0R2FX30</accession>
<dbReference type="EMBL" id="JQAT01000004">
    <property type="protein sequence ID" value="KRN28175.1"/>
    <property type="molecule type" value="Genomic_DNA"/>
</dbReference>
<keyword evidence="1" id="KW-0812">Transmembrane</keyword>
<dbReference type="Proteomes" id="UP000051751">
    <property type="component" value="Unassembled WGS sequence"/>
</dbReference>
<proteinExistence type="predicted"/>
<protein>
    <submittedName>
        <fullName evidence="3">Uncharacterized protein</fullName>
    </submittedName>
</protein>